<dbReference type="NCBIfam" id="NF041200">
    <property type="entry name" value="mob_BfmA_Nterm"/>
    <property type="match status" value="1"/>
</dbReference>
<accession>A0A975A2D9</accession>
<keyword evidence="2" id="KW-1185">Reference proteome</keyword>
<dbReference type="RefSeq" id="WP_205723701.1">
    <property type="nucleotide sequence ID" value="NZ_CP070608.1"/>
</dbReference>
<gene>
    <name evidence="1" type="ORF">JR347_08905</name>
</gene>
<proteinExistence type="predicted"/>
<protein>
    <submittedName>
        <fullName evidence="1">Uncharacterized protein</fullName>
    </submittedName>
</protein>
<dbReference type="EMBL" id="CP070608">
    <property type="protein sequence ID" value="QSE99190.1"/>
    <property type="molecule type" value="Genomic_DNA"/>
</dbReference>
<evidence type="ECO:0000313" key="1">
    <source>
        <dbReference type="EMBL" id="QSE99190.1"/>
    </source>
</evidence>
<organism evidence="1 2">
    <name type="scientific">Fulvivirga lutea</name>
    <dbReference type="NCBI Taxonomy" id="2810512"/>
    <lineage>
        <taxon>Bacteria</taxon>
        <taxon>Pseudomonadati</taxon>
        <taxon>Bacteroidota</taxon>
        <taxon>Cytophagia</taxon>
        <taxon>Cytophagales</taxon>
        <taxon>Fulvivirgaceae</taxon>
        <taxon>Fulvivirga</taxon>
    </lineage>
</organism>
<dbReference type="AlphaFoldDB" id="A0A975A2D9"/>
<dbReference type="Proteomes" id="UP000662783">
    <property type="component" value="Chromosome"/>
</dbReference>
<evidence type="ECO:0000313" key="2">
    <source>
        <dbReference type="Proteomes" id="UP000662783"/>
    </source>
</evidence>
<dbReference type="KEGG" id="fuv:JR347_08905"/>
<dbReference type="InterPro" id="IPR048012">
    <property type="entry name" value="BfmA-like_N"/>
</dbReference>
<reference evidence="1" key="1">
    <citation type="submission" date="2021-02" db="EMBL/GenBank/DDBJ databases">
        <title>Fulvivirga sp. S481 isolated from sea water.</title>
        <authorList>
            <person name="Bae S.S."/>
            <person name="Baek K."/>
        </authorList>
    </citation>
    <scope>NUCLEOTIDE SEQUENCE</scope>
    <source>
        <strain evidence="1">S481</strain>
    </source>
</reference>
<sequence>MKNIQIEDRYDDILQKLKNRLDMSKKAIIEQAIIYMDRNKINPSKYREGDPTEQVKKLKDQVVGYFKVHEKEHLKPLTNDVRLVVKGFSQQMSQLPTKEDIMKYLIAINNSTSNMEQTLVHLVNFANNNNFTNDKKTEVKRQALKSLKVYHETRNEFSNLMNVSEVDKAYRMAFKKIQNL</sequence>
<name>A0A975A2D9_9BACT</name>